<comment type="caution">
    <text evidence="1">The sequence shown here is derived from an EMBL/GenBank/DDBJ whole genome shotgun (WGS) entry which is preliminary data.</text>
</comment>
<keyword evidence="1" id="KW-0378">Hydrolase</keyword>
<reference evidence="1" key="1">
    <citation type="submission" date="2013-12" db="EMBL/GenBank/DDBJ databases">
        <title>A Varibaculum cambriense genome reconstructed from a premature infant gut community with otherwise low bacterial novelty that shifts toward anaerobic metabolism during the third week of life.</title>
        <authorList>
            <person name="Brown C.T."/>
            <person name="Sharon I."/>
            <person name="Thomas B.C."/>
            <person name="Castelle C.J."/>
            <person name="Morowitz M.J."/>
            <person name="Banfield J.F."/>
        </authorList>
    </citation>
    <scope>NUCLEOTIDE SEQUENCE</scope>
</reference>
<organism evidence="1">
    <name type="scientific">human gut metagenome</name>
    <dbReference type="NCBI Taxonomy" id="408170"/>
    <lineage>
        <taxon>unclassified sequences</taxon>
        <taxon>metagenomes</taxon>
        <taxon>organismal metagenomes</taxon>
    </lineage>
</organism>
<sequence length="44" mass="4826">IVDIIKRIVDDSSMPIVKTNEIGHGTDSKCIIIGENLTLRLSCN</sequence>
<dbReference type="SUPFAM" id="SSF141986">
    <property type="entry name" value="LD-carboxypeptidase A C-terminal domain-like"/>
    <property type="match status" value="1"/>
</dbReference>
<dbReference type="AlphaFoldDB" id="W1XGN5"/>
<protein>
    <submittedName>
        <fullName evidence="1">LD-carboxypeptidase family protein</fullName>
    </submittedName>
</protein>
<evidence type="ECO:0000313" key="1">
    <source>
        <dbReference type="EMBL" id="ETJ29281.1"/>
    </source>
</evidence>
<feature type="non-terminal residue" evidence="1">
    <location>
        <position position="1"/>
    </location>
</feature>
<accession>W1XGN5</accession>
<gene>
    <name evidence="1" type="ORF">Q604_UNBC16176G0001</name>
</gene>
<dbReference type="InterPro" id="IPR027461">
    <property type="entry name" value="Carboxypeptidase_A_C_sf"/>
</dbReference>
<keyword evidence="1" id="KW-0121">Carboxypeptidase</keyword>
<proteinExistence type="predicted"/>
<dbReference type="GO" id="GO:0004180">
    <property type="term" value="F:carboxypeptidase activity"/>
    <property type="evidence" value="ECO:0007669"/>
    <property type="project" value="UniProtKB-KW"/>
</dbReference>
<keyword evidence="1" id="KW-0645">Protease</keyword>
<dbReference type="EMBL" id="AZMM01016176">
    <property type="protein sequence ID" value="ETJ29281.1"/>
    <property type="molecule type" value="Genomic_DNA"/>
</dbReference>
<name>W1XGN5_9ZZZZ</name>